<dbReference type="Proteomes" id="UP001160116">
    <property type="component" value="Unassembled WGS sequence"/>
</dbReference>
<dbReference type="RefSeq" id="WP_004684300.1">
    <property type="nucleotide sequence ID" value="NZ_BBTB01000012.1"/>
</dbReference>
<evidence type="ECO:0000313" key="5">
    <source>
        <dbReference type="EMBL" id="MDH0967819.1"/>
    </source>
</evidence>
<dbReference type="Proteomes" id="UP001157887">
    <property type="component" value="Unassembled WGS sequence"/>
</dbReference>
<dbReference type="EMBL" id="JAOCIL010000001">
    <property type="protein sequence ID" value="MDH1436978.1"/>
    <property type="molecule type" value="Genomic_DNA"/>
</dbReference>
<sequence length="40" mass="4774">MRLIQRCKFLEDQDEKKAIQHLLKERGYTKAEILKLTIDG</sequence>
<dbReference type="EMBL" id="BJUJ01000011">
    <property type="protein sequence ID" value="GEK43444.1"/>
    <property type="molecule type" value="Genomic_DNA"/>
</dbReference>
<dbReference type="EMBL" id="JAOCBE010000001">
    <property type="protein sequence ID" value="MDH0967819.1"/>
    <property type="molecule type" value="Genomic_DNA"/>
</dbReference>
<dbReference type="Proteomes" id="UP001162261">
    <property type="component" value="Unassembled WGS sequence"/>
</dbReference>
<accession>A0A1R7QF84</accession>
<evidence type="ECO:0000313" key="8">
    <source>
        <dbReference type="EMBL" id="SJX22949.1"/>
    </source>
</evidence>
<reference evidence="8 11" key="1">
    <citation type="submission" date="2017-02" db="EMBL/GenBank/DDBJ databases">
        <authorList>
            <person name="Peterson S.W."/>
        </authorList>
    </citation>
    <scope>NUCLEOTIDE SEQUENCE [LARGE SCALE GENOMIC DNA]</scope>
    <source>
        <strain evidence="8">C6</strain>
    </source>
</reference>
<evidence type="ECO:0000313" key="6">
    <source>
        <dbReference type="EMBL" id="MDH1436978.1"/>
    </source>
</evidence>
<dbReference type="AlphaFoldDB" id="A0A1R7QF84"/>
<dbReference type="Proteomes" id="UP001244586">
    <property type="component" value="Chromosome"/>
</dbReference>
<dbReference type="Proteomes" id="UP000196240">
    <property type="component" value="Unassembled WGS sequence"/>
</dbReference>
<evidence type="ECO:0000313" key="9">
    <source>
        <dbReference type="EMBL" id="SUT98800.1"/>
    </source>
</evidence>
<evidence type="ECO:0000313" key="14">
    <source>
        <dbReference type="Proteomes" id="UP001244586"/>
    </source>
</evidence>
<dbReference type="EMBL" id="JAOCCL010000050">
    <property type="protein sequence ID" value="MDH0827691.1"/>
    <property type="molecule type" value="Genomic_DNA"/>
</dbReference>
<dbReference type="EMBL" id="JAOCLH010000006">
    <property type="protein sequence ID" value="MDH2171800.1"/>
    <property type="molecule type" value="Genomic_DNA"/>
</dbReference>
<dbReference type="EMBL" id="JAOCDR010000036">
    <property type="protein sequence ID" value="MDH0656984.1"/>
    <property type="molecule type" value="Genomic_DNA"/>
</dbReference>
<reference evidence="9 12" key="2">
    <citation type="submission" date="2018-06" db="EMBL/GenBank/DDBJ databases">
        <authorList>
            <consortium name="Pathogen Informatics"/>
            <person name="Doyle S."/>
        </authorList>
    </citation>
    <scope>NUCLEOTIDE SEQUENCE [LARGE SCALE GENOMIC DNA]</scope>
    <source>
        <strain evidence="9 12">NCTC10308</strain>
    </source>
</reference>
<protein>
    <submittedName>
        <fullName evidence="8">Uncharacterized protein</fullName>
    </submittedName>
</protein>
<evidence type="ECO:0000313" key="11">
    <source>
        <dbReference type="Proteomes" id="UP000196240"/>
    </source>
</evidence>
<evidence type="ECO:0000313" key="10">
    <source>
        <dbReference type="EMBL" id="WMG19385.1"/>
    </source>
</evidence>
<evidence type="ECO:0000313" key="1">
    <source>
        <dbReference type="EMBL" id="GEK43444.1"/>
    </source>
</evidence>
<organism evidence="8 11">
    <name type="scientific">Acinetobacter johnsonii</name>
    <dbReference type="NCBI Taxonomy" id="40214"/>
    <lineage>
        <taxon>Bacteria</taxon>
        <taxon>Pseudomonadati</taxon>
        <taxon>Pseudomonadota</taxon>
        <taxon>Gammaproteobacteria</taxon>
        <taxon>Moraxellales</taxon>
        <taxon>Moraxellaceae</taxon>
        <taxon>Acinetobacter</taxon>
    </lineage>
</organism>
<evidence type="ECO:0000313" key="7">
    <source>
        <dbReference type="EMBL" id="MDH2171800.1"/>
    </source>
</evidence>
<reference evidence="10 14" key="5">
    <citation type="submission" date="2023-04" db="EMBL/GenBank/DDBJ databases">
        <title>Acinetobacter johnsonii isolate AYTCM encoding NDM-1, OXA-58 and PER-1.</title>
        <authorList>
            <person name="Tian C."/>
            <person name="Wang S."/>
            <person name="Fan X."/>
            <person name="Xia D."/>
        </authorList>
    </citation>
    <scope>NUCLEOTIDE SEQUENCE [LARGE SCALE GENOMIC DNA]</scope>
    <source>
        <strain evidence="10 14">AYTCM</strain>
    </source>
</reference>
<dbReference type="Proteomes" id="UP000254227">
    <property type="component" value="Unassembled WGS sequence"/>
</dbReference>
<dbReference type="Proteomes" id="UP001161099">
    <property type="component" value="Unassembled WGS sequence"/>
</dbReference>
<evidence type="ECO:0000313" key="2">
    <source>
        <dbReference type="EMBL" id="MDG9787078.1"/>
    </source>
</evidence>
<dbReference type="Proteomes" id="UP000321274">
    <property type="component" value="Unassembled WGS sequence"/>
</dbReference>
<dbReference type="EMBL" id="UFRV01000006">
    <property type="protein sequence ID" value="SUT98800.1"/>
    <property type="molecule type" value="Genomic_DNA"/>
</dbReference>
<evidence type="ECO:0000313" key="3">
    <source>
        <dbReference type="EMBL" id="MDH0656984.1"/>
    </source>
</evidence>
<keyword evidence="14" id="KW-1185">Reference proteome</keyword>
<gene>
    <name evidence="8" type="ORF">ACNJC6_02602</name>
    <name evidence="1" type="ORF">AJO04nite_07020</name>
    <name evidence="5" type="ORF">N5C10_00495</name>
    <name evidence="4" type="ORF">N5C97_14610</name>
    <name evidence="3" type="ORF">N5D11_12845</name>
    <name evidence="6" type="ORF">N5I27_00715</name>
    <name evidence="7" type="ORF">N5J46_05030</name>
    <name evidence="2" type="ORF">N7566_08770</name>
    <name evidence="9" type="ORF">NCTC10308_02990</name>
    <name evidence="10" type="ORF">QBJ73_07515</name>
</gene>
<evidence type="ECO:0000313" key="12">
    <source>
        <dbReference type="Proteomes" id="UP000254227"/>
    </source>
</evidence>
<dbReference type="EMBL" id="CP121776">
    <property type="protein sequence ID" value="WMG19385.1"/>
    <property type="molecule type" value="Genomic_DNA"/>
</dbReference>
<dbReference type="EMBL" id="FUUY01000009">
    <property type="protein sequence ID" value="SJX22949.1"/>
    <property type="molecule type" value="Genomic_DNA"/>
</dbReference>
<reference evidence="1 13" key="3">
    <citation type="submission" date="2019-07" db="EMBL/GenBank/DDBJ databases">
        <title>Whole genome shotgun sequence of Acinetobacter johnsonii NBRC 102197.</title>
        <authorList>
            <person name="Hosoyama A."/>
            <person name="Uohara A."/>
            <person name="Ohji S."/>
            <person name="Ichikawa N."/>
        </authorList>
    </citation>
    <scope>NUCLEOTIDE SEQUENCE [LARGE SCALE GENOMIC DNA]</scope>
    <source>
        <strain evidence="1 13">NBRC 102197</strain>
    </source>
</reference>
<reference evidence="2" key="4">
    <citation type="submission" date="2022-09" db="EMBL/GenBank/DDBJ databases">
        <title>Intensive care unit water sources are persistently colonized with multi-drug resistant bacteria and are the site of extensive horizontal gene transfer of antibiotic resistance genes.</title>
        <authorList>
            <person name="Diorio-Toth L."/>
        </authorList>
    </citation>
    <scope>NUCLEOTIDE SEQUENCE</scope>
    <source>
        <strain evidence="7">GD03649</strain>
        <strain evidence="6">GD03725</strain>
        <strain evidence="3">GD03851</strain>
        <strain evidence="4">GD03885</strain>
        <strain evidence="5">GD03920</strain>
        <strain evidence="2">GD04065</strain>
    </source>
</reference>
<dbReference type="Proteomes" id="UP001161567">
    <property type="component" value="Unassembled WGS sequence"/>
</dbReference>
<dbReference type="GeneID" id="76469661"/>
<name>A0A1R7QF84_ACIJO</name>
<dbReference type="Proteomes" id="UP001159915">
    <property type="component" value="Unassembled WGS sequence"/>
</dbReference>
<evidence type="ECO:0000313" key="13">
    <source>
        <dbReference type="Proteomes" id="UP000321274"/>
    </source>
</evidence>
<dbReference type="EMBL" id="JAOECG010000008">
    <property type="protein sequence ID" value="MDG9787078.1"/>
    <property type="molecule type" value="Genomic_DNA"/>
</dbReference>
<proteinExistence type="predicted"/>
<evidence type="ECO:0000313" key="4">
    <source>
        <dbReference type="EMBL" id="MDH0827691.1"/>
    </source>
</evidence>